<dbReference type="AlphaFoldDB" id="A0A917LDR6"/>
<sequence>MSTEDVFERNDVMIPQRVSLITIGANDMPSLRSFYQRLGWSETSISSDNYAVFATAGVLLSLYPIEDLLRDLGKDRSELTNGFKGMTFAINVDRREEVDYTIGKIRTAGGQIIRLPHDAFWGGRIAYFMDPEENIWEVAWNPTALFDERGAMISF</sequence>
<proteinExistence type="predicted"/>
<dbReference type="Gene3D" id="3.10.180.10">
    <property type="entry name" value="2,3-Dihydroxybiphenyl 1,2-Dioxygenase, domain 1"/>
    <property type="match status" value="1"/>
</dbReference>
<dbReference type="InterPro" id="IPR004360">
    <property type="entry name" value="Glyas_Fos-R_dOase_dom"/>
</dbReference>
<organism evidence="2 3">
    <name type="scientific">Paenibacillus abyssi</name>
    <dbReference type="NCBI Taxonomy" id="1340531"/>
    <lineage>
        <taxon>Bacteria</taxon>
        <taxon>Bacillati</taxon>
        <taxon>Bacillota</taxon>
        <taxon>Bacilli</taxon>
        <taxon>Bacillales</taxon>
        <taxon>Paenibacillaceae</taxon>
        <taxon>Paenibacillus</taxon>
    </lineage>
</organism>
<keyword evidence="3" id="KW-1185">Reference proteome</keyword>
<dbReference type="PANTHER" id="PTHR36503">
    <property type="entry name" value="BLR2520 PROTEIN"/>
    <property type="match status" value="1"/>
</dbReference>
<dbReference type="EMBL" id="BMGR01000012">
    <property type="protein sequence ID" value="GGG15141.1"/>
    <property type="molecule type" value="Genomic_DNA"/>
</dbReference>
<dbReference type="PROSITE" id="PS51819">
    <property type="entry name" value="VOC"/>
    <property type="match status" value="1"/>
</dbReference>
<feature type="domain" description="VOC" evidence="1">
    <location>
        <begin position="17"/>
        <end position="141"/>
    </location>
</feature>
<dbReference type="PANTHER" id="PTHR36503:SF1">
    <property type="entry name" value="BLR2520 PROTEIN"/>
    <property type="match status" value="1"/>
</dbReference>
<evidence type="ECO:0000259" key="1">
    <source>
        <dbReference type="PROSITE" id="PS51819"/>
    </source>
</evidence>
<dbReference type="Proteomes" id="UP000644756">
    <property type="component" value="Unassembled WGS sequence"/>
</dbReference>
<reference evidence="2" key="2">
    <citation type="submission" date="2020-09" db="EMBL/GenBank/DDBJ databases">
        <authorList>
            <person name="Sun Q."/>
            <person name="Zhou Y."/>
        </authorList>
    </citation>
    <scope>NUCLEOTIDE SEQUENCE</scope>
    <source>
        <strain evidence="2">CGMCC 1.12987</strain>
    </source>
</reference>
<dbReference type="InterPro" id="IPR037523">
    <property type="entry name" value="VOC_core"/>
</dbReference>
<dbReference type="RefSeq" id="WP_229725399.1">
    <property type="nucleotide sequence ID" value="NZ_BMGR01000012.1"/>
</dbReference>
<evidence type="ECO:0000313" key="2">
    <source>
        <dbReference type="EMBL" id="GGG15141.1"/>
    </source>
</evidence>
<dbReference type="Pfam" id="PF00903">
    <property type="entry name" value="Glyoxalase"/>
    <property type="match status" value="1"/>
</dbReference>
<dbReference type="SUPFAM" id="SSF54593">
    <property type="entry name" value="Glyoxalase/Bleomycin resistance protein/Dihydroxybiphenyl dioxygenase"/>
    <property type="match status" value="1"/>
</dbReference>
<name>A0A917LDR6_9BACL</name>
<protein>
    <submittedName>
        <fullName evidence="2">Glyoxalase</fullName>
    </submittedName>
</protein>
<dbReference type="InterPro" id="IPR029068">
    <property type="entry name" value="Glyas_Bleomycin-R_OHBP_Dase"/>
</dbReference>
<comment type="caution">
    <text evidence="2">The sequence shown here is derived from an EMBL/GenBank/DDBJ whole genome shotgun (WGS) entry which is preliminary data.</text>
</comment>
<reference evidence="2" key="1">
    <citation type="journal article" date="2014" name="Int. J. Syst. Evol. Microbiol.">
        <title>Complete genome sequence of Corynebacterium casei LMG S-19264T (=DSM 44701T), isolated from a smear-ripened cheese.</title>
        <authorList>
            <consortium name="US DOE Joint Genome Institute (JGI-PGF)"/>
            <person name="Walter F."/>
            <person name="Albersmeier A."/>
            <person name="Kalinowski J."/>
            <person name="Ruckert C."/>
        </authorList>
    </citation>
    <scope>NUCLEOTIDE SEQUENCE</scope>
    <source>
        <strain evidence="2">CGMCC 1.12987</strain>
    </source>
</reference>
<accession>A0A917LDR6</accession>
<evidence type="ECO:0000313" key="3">
    <source>
        <dbReference type="Proteomes" id="UP000644756"/>
    </source>
</evidence>
<gene>
    <name evidence="2" type="ORF">GCM10010916_35050</name>
</gene>